<dbReference type="STRING" id="1216970.GCA_001570985_00140"/>
<organism evidence="2 3">
    <name type="scientific">Janibacter limosus</name>
    <dbReference type="NCBI Taxonomy" id="53458"/>
    <lineage>
        <taxon>Bacteria</taxon>
        <taxon>Bacillati</taxon>
        <taxon>Actinomycetota</taxon>
        <taxon>Actinomycetes</taxon>
        <taxon>Micrococcales</taxon>
        <taxon>Intrasporangiaceae</taxon>
        <taxon>Janibacter</taxon>
    </lineage>
</organism>
<proteinExistence type="predicted"/>
<keyword evidence="3" id="KW-1185">Reference proteome</keyword>
<dbReference type="Pfam" id="PF08445">
    <property type="entry name" value="FR47"/>
    <property type="match status" value="1"/>
</dbReference>
<feature type="domain" description="N-acetyltransferase" evidence="1">
    <location>
        <begin position="105"/>
        <end position="232"/>
    </location>
</feature>
<protein>
    <recommendedName>
        <fullName evidence="1">N-acetyltransferase domain-containing protein</fullName>
    </recommendedName>
</protein>
<dbReference type="InterPro" id="IPR013653">
    <property type="entry name" value="GCN5-like_dom"/>
</dbReference>
<dbReference type="RefSeq" id="WP_130628991.1">
    <property type="nucleotide sequence ID" value="NZ_CP036164.1"/>
</dbReference>
<accession>A0A4V0ZAU9</accession>
<dbReference type="SUPFAM" id="SSF55729">
    <property type="entry name" value="Acyl-CoA N-acyltransferases (Nat)"/>
    <property type="match status" value="1"/>
</dbReference>
<evidence type="ECO:0000259" key="1">
    <source>
        <dbReference type="PROSITE" id="PS51186"/>
    </source>
</evidence>
<dbReference type="InterPro" id="IPR000182">
    <property type="entry name" value="GNAT_dom"/>
</dbReference>
<dbReference type="KEGG" id="jli:EXU32_05500"/>
<dbReference type="AlphaFoldDB" id="A0A4V0ZAU9"/>
<dbReference type="EMBL" id="CP036164">
    <property type="protein sequence ID" value="QBF45758.1"/>
    <property type="molecule type" value="Genomic_DNA"/>
</dbReference>
<dbReference type="OrthoDB" id="5143160at2"/>
<dbReference type="Gene3D" id="3.40.630.30">
    <property type="match status" value="1"/>
</dbReference>
<dbReference type="PROSITE" id="PS51186">
    <property type="entry name" value="GNAT"/>
    <property type="match status" value="1"/>
</dbReference>
<sequence length="232" mass="24836">MRAEASPATDLPALGLRRGDTRAFVFLRPTLIHGISLMFRGEDALLHELVGSSPFGPWVAQARAKGADGVTLPRSVERLAGLLPQVRGRWEFMTTTTAPAVTATEGLVELDESRQAEIQALLDEHNPGTDGSPFGRPGQRWVGVRDTSGVLLAVGCCELEASGAPVLSGITVVPRARGLALGRGVTAELTRQAVSEHGWCTLGLYSHNDRAREVYRSVGYVVRAEWSSGRLG</sequence>
<evidence type="ECO:0000313" key="2">
    <source>
        <dbReference type="EMBL" id="QBF45758.1"/>
    </source>
</evidence>
<reference evidence="2 3" key="1">
    <citation type="submission" date="2019-02" db="EMBL/GenBank/DDBJ databases">
        <title>Genomic data mining of an Antarctic deep-sea actinobacterium, Janibacterlimosus P3-3-X1.</title>
        <authorList>
            <person name="Liao L."/>
            <person name="Chen B."/>
        </authorList>
    </citation>
    <scope>NUCLEOTIDE SEQUENCE [LARGE SCALE GENOMIC DNA]</scope>
    <source>
        <strain evidence="2 3">P3-3-X1</strain>
    </source>
</reference>
<dbReference type="GO" id="GO:0016747">
    <property type="term" value="F:acyltransferase activity, transferring groups other than amino-acyl groups"/>
    <property type="evidence" value="ECO:0007669"/>
    <property type="project" value="InterPro"/>
</dbReference>
<gene>
    <name evidence="2" type="ORF">EXU32_05500</name>
</gene>
<evidence type="ECO:0000313" key="3">
    <source>
        <dbReference type="Proteomes" id="UP000290408"/>
    </source>
</evidence>
<dbReference type="InterPro" id="IPR016181">
    <property type="entry name" value="Acyl_CoA_acyltransferase"/>
</dbReference>
<name>A0A4V0ZAU9_9MICO</name>
<dbReference type="Proteomes" id="UP000290408">
    <property type="component" value="Chromosome"/>
</dbReference>